<feature type="transmembrane region" description="Helical" evidence="2">
    <location>
        <begin position="36"/>
        <end position="56"/>
    </location>
</feature>
<accession>A0A7S1SNA5</accession>
<evidence type="ECO:0000313" key="3">
    <source>
        <dbReference type="EMBL" id="CAD9204096.1"/>
    </source>
</evidence>
<keyword evidence="2" id="KW-0472">Membrane</keyword>
<protein>
    <submittedName>
        <fullName evidence="3">Uncharacterized protein</fullName>
    </submittedName>
</protein>
<evidence type="ECO:0000256" key="1">
    <source>
        <dbReference type="SAM" id="MobiDB-lite"/>
    </source>
</evidence>
<keyword evidence="2" id="KW-1133">Transmembrane helix</keyword>
<dbReference type="EMBL" id="HBGG01012445">
    <property type="protein sequence ID" value="CAD9204096.1"/>
    <property type="molecule type" value="Transcribed_RNA"/>
</dbReference>
<feature type="region of interest" description="Disordered" evidence="1">
    <location>
        <begin position="135"/>
        <end position="173"/>
    </location>
</feature>
<feature type="compositionally biased region" description="Basic and acidic residues" evidence="1">
    <location>
        <begin position="151"/>
        <end position="173"/>
    </location>
</feature>
<name>A0A7S1SNA5_9CHLO</name>
<organism evidence="3">
    <name type="scientific">Tetraselmis chuii</name>
    <dbReference type="NCBI Taxonomy" id="63592"/>
    <lineage>
        <taxon>Eukaryota</taxon>
        <taxon>Viridiplantae</taxon>
        <taxon>Chlorophyta</taxon>
        <taxon>core chlorophytes</taxon>
        <taxon>Chlorodendrophyceae</taxon>
        <taxon>Chlorodendrales</taxon>
        <taxon>Chlorodendraceae</taxon>
        <taxon>Tetraselmis</taxon>
    </lineage>
</organism>
<reference evidence="3" key="1">
    <citation type="submission" date="2021-01" db="EMBL/GenBank/DDBJ databases">
        <authorList>
            <person name="Corre E."/>
            <person name="Pelletier E."/>
            <person name="Niang G."/>
            <person name="Scheremetjew M."/>
            <person name="Finn R."/>
            <person name="Kale V."/>
            <person name="Holt S."/>
            <person name="Cochrane G."/>
            <person name="Meng A."/>
            <person name="Brown T."/>
            <person name="Cohen L."/>
        </authorList>
    </citation>
    <scope>NUCLEOTIDE SEQUENCE</scope>
    <source>
        <strain evidence="3">PLY429</strain>
    </source>
</reference>
<dbReference type="AlphaFoldDB" id="A0A7S1SNA5"/>
<evidence type="ECO:0000256" key="2">
    <source>
        <dbReference type="SAM" id="Phobius"/>
    </source>
</evidence>
<sequence>MGICYLFDTAAANLRGRAASKRDNACVQTFARMWDVVLFCFYLLGIGLDIVVFLAFLALPFLVAFLTAGLGMLAAVCCDWPVDVMQYLVEGWVAATSWYANLWRPSEPVFGDWGIDCLLHVSKIQRPPGSAIIDDDATSPLLSQPQQQHQSHHDASHMEEGLEDEGPRHIYDD</sequence>
<feature type="compositionally biased region" description="Low complexity" evidence="1">
    <location>
        <begin position="139"/>
        <end position="149"/>
    </location>
</feature>
<proteinExistence type="predicted"/>
<keyword evidence="2" id="KW-0812">Transmembrane</keyword>
<gene>
    <name evidence="3" type="ORF">TCHU04912_LOCUS6331</name>
</gene>